<protein>
    <recommendedName>
        <fullName evidence="6">PFU domain-containing protein</fullName>
    </recommendedName>
</protein>
<dbReference type="InterPro" id="IPR038122">
    <property type="entry name" value="PFU_sf"/>
</dbReference>
<dbReference type="InterPro" id="IPR001680">
    <property type="entry name" value="WD40_rpt"/>
</dbReference>
<evidence type="ECO:0000256" key="3">
    <source>
        <dbReference type="ARBA" id="ARBA00022574"/>
    </source>
</evidence>
<organism evidence="7 8">
    <name type="scientific">Tritrichomonas musculus</name>
    <dbReference type="NCBI Taxonomy" id="1915356"/>
    <lineage>
        <taxon>Eukaryota</taxon>
        <taxon>Metamonada</taxon>
        <taxon>Parabasalia</taxon>
        <taxon>Tritrichomonadida</taxon>
        <taxon>Tritrichomonadidae</taxon>
        <taxon>Tritrichomonas</taxon>
    </lineage>
</organism>
<keyword evidence="8" id="KW-1185">Reference proteome</keyword>
<dbReference type="InterPro" id="IPR036322">
    <property type="entry name" value="WD40_repeat_dom_sf"/>
</dbReference>
<dbReference type="Pfam" id="PF00400">
    <property type="entry name" value="WD40"/>
    <property type="match status" value="2"/>
</dbReference>
<comment type="caution">
    <text evidence="7">The sequence shown here is derived from an EMBL/GenBank/DDBJ whole genome shotgun (WGS) entry which is preliminary data.</text>
</comment>
<keyword evidence="2" id="KW-0963">Cytoplasm</keyword>
<evidence type="ECO:0000313" key="8">
    <source>
        <dbReference type="Proteomes" id="UP001470230"/>
    </source>
</evidence>
<accession>A0ABR2GSW9</accession>
<dbReference type="SUPFAM" id="SSF50978">
    <property type="entry name" value="WD40 repeat-like"/>
    <property type="match status" value="1"/>
</dbReference>
<dbReference type="Gene3D" id="2.130.10.10">
    <property type="entry name" value="YVTN repeat-like/Quinoprotein amine dehydrogenase"/>
    <property type="match status" value="2"/>
</dbReference>
<dbReference type="InterPro" id="IPR015943">
    <property type="entry name" value="WD40/YVTN_repeat-like_dom_sf"/>
</dbReference>
<evidence type="ECO:0000313" key="7">
    <source>
        <dbReference type="EMBL" id="KAK8837019.1"/>
    </source>
</evidence>
<keyword evidence="3 5" id="KW-0853">WD repeat</keyword>
<dbReference type="Pfam" id="PF08324">
    <property type="entry name" value="PUL"/>
    <property type="match status" value="1"/>
</dbReference>
<evidence type="ECO:0000256" key="4">
    <source>
        <dbReference type="ARBA" id="ARBA00022737"/>
    </source>
</evidence>
<evidence type="ECO:0000256" key="5">
    <source>
        <dbReference type="PROSITE-ProRule" id="PRU00221"/>
    </source>
</evidence>
<dbReference type="Pfam" id="PF09070">
    <property type="entry name" value="PFU"/>
    <property type="match status" value="1"/>
</dbReference>
<proteinExistence type="predicted"/>
<dbReference type="PANTHER" id="PTHR19849">
    <property type="entry name" value="PHOSPHOLIPASE A-2-ACTIVATING PROTEIN"/>
    <property type="match status" value="1"/>
</dbReference>
<evidence type="ECO:0000259" key="6">
    <source>
        <dbReference type="PROSITE" id="PS51394"/>
    </source>
</evidence>
<dbReference type="EMBL" id="JAPFFF010000062">
    <property type="protein sequence ID" value="KAK8837019.1"/>
    <property type="molecule type" value="Genomic_DNA"/>
</dbReference>
<dbReference type="InterPro" id="IPR015155">
    <property type="entry name" value="PFU"/>
</dbReference>
<dbReference type="Gene3D" id="3.10.20.870">
    <property type="entry name" value="PFU (PLAA family ubiquitin binding), C-terminal domain"/>
    <property type="match status" value="1"/>
</dbReference>
<reference evidence="7 8" key="1">
    <citation type="submission" date="2024-04" db="EMBL/GenBank/DDBJ databases">
        <title>Tritrichomonas musculus Genome.</title>
        <authorList>
            <person name="Alves-Ferreira E."/>
            <person name="Grigg M."/>
            <person name="Lorenzi H."/>
            <person name="Galac M."/>
        </authorList>
    </citation>
    <scope>NUCLEOTIDE SEQUENCE [LARGE SCALE GENOMIC DNA]</scope>
    <source>
        <strain evidence="7 8">EAF2021</strain>
    </source>
</reference>
<gene>
    <name evidence="7" type="ORF">M9Y10_037064</name>
</gene>
<dbReference type="InterPro" id="IPR013535">
    <property type="entry name" value="PUL_dom"/>
</dbReference>
<feature type="repeat" description="WD" evidence="5">
    <location>
        <begin position="65"/>
        <end position="102"/>
    </location>
</feature>
<dbReference type="Proteomes" id="UP001470230">
    <property type="component" value="Unassembled WGS sequence"/>
</dbReference>
<feature type="domain" description="PFU" evidence="6">
    <location>
        <begin position="380"/>
        <end position="478"/>
    </location>
</feature>
<dbReference type="PROSITE" id="PS50082">
    <property type="entry name" value="WD_REPEATS_2"/>
    <property type="match status" value="1"/>
</dbReference>
<dbReference type="Gene3D" id="1.25.10.10">
    <property type="entry name" value="Leucine-rich Repeat Variant"/>
    <property type="match status" value="1"/>
</dbReference>
<dbReference type="SMART" id="SM00320">
    <property type="entry name" value="WD40"/>
    <property type="match status" value="5"/>
</dbReference>
<name>A0ABR2GSW9_9EUKA</name>
<dbReference type="PANTHER" id="PTHR19849:SF0">
    <property type="entry name" value="PHOSPHOLIPASE A-2-ACTIVATING PROTEIN"/>
    <property type="match status" value="1"/>
</dbReference>
<dbReference type="PROSITE" id="PS51394">
    <property type="entry name" value="PFU"/>
    <property type="match status" value="1"/>
</dbReference>
<evidence type="ECO:0000256" key="2">
    <source>
        <dbReference type="ARBA" id="ARBA00022490"/>
    </source>
</evidence>
<comment type="subcellular location">
    <subcellularLocation>
        <location evidence="1">Cytoplasm</location>
    </subcellularLocation>
</comment>
<keyword evidence="4" id="KW-0677">Repeat</keyword>
<sequence length="697" mass="79087">MLDFEHVLSKVIHVSNTPKNNDLRAVTGGIIYEGQEYFAFGDRNNILNIFSYNQETNDIKLENSFQAHDNYINCLTYIKPNDRYPTGVLITGGRDKLIKVWDPKTIFTQTDTIPTPIETYSHEGDLLYVTTTAEEPIGIIACDDHSTCKIWFSNPTDNLTLKHEIYAIWSACSIPGGYITCGADRTIRIWSDKGGHICTQQAAHETPIRGCLFIEEKQILATIDNSGELKEWQVNGLSIENLNKIQVSNMCLYSIVPLDDENYVISSEDSCVYVVSSRTKKVVDVLLMNCCVWSVSVLANRDIICGCSDGYSYIFTNGKSRRCDGQTERKYFECLENTENSNISDFSPFTVPDIDDLKKDDIKLGEITVVKKDDRLCSVMWSKGYKKFVVTGSHKIPEEILKMMNVTDDQGNHWDFLITIDLDDGRSLPLYMNKGGNEYEAAQEFMTKYDLDESLYLAQIIGSIHEKVKNPFDLNEESKNIFPMKKLFYYSEKVGNENEKVLDFECILNSDLNEKKLSIVLDNLRLQIMDKKIRSSIPPQKIVPIVNRLIEKVSTFSEPCIFGLLQVAVNMFLNYTGEILTDVNVFDLLSVLAVKFHEFDSALQIAYSTLVDNYSTILGFNLEMCLKMADLVFNLLSPKLDSVALLRLLYACGNVAFFWEEAKVKVVSHSEMLDKLESSVVSNECKDALSHIKKMIA</sequence>
<evidence type="ECO:0000256" key="1">
    <source>
        <dbReference type="ARBA" id="ARBA00004496"/>
    </source>
</evidence>
<dbReference type="InterPro" id="IPR011989">
    <property type="entry name" value="ARM-like"/>
</dbReference>